<dbReference type="GO" id="GO:0005789">
    <property type="term" value="C:endoplasmic reticulum membrane"/>
    <property type="evidence" value="ECO:0007669"/>
    <property type="project" value="TreeGrafter"/>
</dbReference>
<feature type="region of interest" description="Disordered" evidence="1">
    <location>
        <begin position="105"/>
        <end position="137"/>
    </location>
</feature>
<evidence type="ECO:0008006" key="8">
    <source>
        <dbReference type="Google" id="ProtNLM"/>
    </source>
</evidence>
<evidence type="ECO:0000313" key="7">
    <source>
        <dbReference type="Proteomes" id="UP000824540"/>
    </source>
</evidence>
<feature type="compositionally biased region" description="Pro residues" evidence="1">
    <location>
        <begin position="1"/>
        <end position="13"/>
    </location>
</feature>
<feature type="transmembrane region" description="Helical" evidence="2">
    <location>
        <begin position="447"/>
        <end position="472"/>
    </location>
</feature>
<dbReference type="PRINTS" id="PR02061">
    <property type="entry name" value="WOLFRAMIN"/>
</dbReference>
<feature type="domain" description="Wolframin EF-hand" evidence="4">
    <location>
        <begin position="224"/>
        <end position="302"/>
    </location>
</feature>
<dbReference type="Gene3D" id="1.25.40.10">
    <property type="entry name" value="Tetratricopeptide repeat domain"/>
    <property type="match status" value="1"/>
</dbReference>
<feature type="transmembrane region" description="Helical" evidence="2">
    <location>
        <begin position="701"/>
        <end position="720"/>
    </location>
</feature>
<name>A0A8T2MT00_9TELE</name>
<dbReference type="InterPro" id="IPR045400">
    <property type="entry name" value="Wolframin_Cys-rich"/>
</dbReference>
<feature type="transmembrane region" description="Helical" evidence="2">
    <location>
        <begin position="663"/>
        <end position="689"/>
    </location>
</feature>
<dbReference type="GO" id="GO:0030968">
    <property type="term" value="P:endoplasmic reticulum unfolded protein response"/>
    <property type="evidence" value="ECO:0007669"/>
    <property type="project" value="TreeGrafter"/>
</dbReference>
<evidence type="ECO:0000256" key="1">
    <source>
        <dbReference type="SAM" id="MobiDB-lite"/>
    </source>
</evidence>
<proteinExistence type="predicted"/>
<dbReference type="SUPFAM" id="SSF81901">
    <property type="entry name" value="HCP-like"/>
    <property type="match status" value="1"/>
</dbReference>
<dbReference type="EMBL" id="JAFBMS010001498">
    <property type="protein sequence ID" value="KAG9329081.1"/>
    <property type="molecule type" value="Genomic_DNA"/>
</dbReference>
<keyword evidence="2" id="KW-0472">Membrane</keyword>
<keyword evidence="7" id="KW-1185">Reference proteome</keyword>
<dbReference type="InterPro" id="IPR026208">
    <property type="entry name" value="Wolframin"/>
</dbReference>
<dbReference type="GO" id="GO:0055074">
    <property type="term" value="P:calcium ion homeostasis"/>
    <property type="evidence" value="ECO:0007669"/>
    <property type="project" value="InterPro"/>
</dbReference>
<keyword evidence="2" id="KW-0812">Transmembrane</keyword>
<feature type="transmembrane region" description="Helical" evidence="2">
    <location>
        <begin position="606"/>
        <end position="623"/>
    </location>
</feature>
<dbReference type="Pfam" id="PF20053">
    <property type="entry name" value="WC-rich"/>
    <property type="match status" value="1"/>
</dbReference>
<feature type="region of interest" description="Disordered" evidence="1">
    <location>
        <begin position="306"/>
        <end position="329"/>
    </location>
</feature>
<sequence>MDTQPPIPNPSTPPTSSSATPMPSITPPTSSSAPPTSSTVPPMSPSASPAPHSGPPGATPFMPTLPLAPAATPSAPPQPRPSKLRTTGSFAALARCVVMQEKMKASGELPTALPTDTNGAPKTEPSEEEEEEELPFEELEKRAKAGDAKAQTNLGRYYLKLPNEGDVEENNCKGVDWLIQAARQGNKDAARLLRHCLTYKKGITPENEGEMRKLASETKFERAVRKAAMMMYWKLNPDRKKKVAVSEMLHNVEQVNTATGGAVAGSVPCAVQDQKRVLESLVTSKNDKYVGLEDFVEITKQFTQGIAPSSPLPSSGHTGTEEDDEDEDLIRKSSNSVNEKDEQGHLISTEGGQPAESAYRRMLKSGWGMGRNAILTADSSSMMNRALDIKAHFLVLQYPLHALVEVKEHLIDWASRAGLQWLSTIIPTHHVNALIFFFILSNLTIDFFAFFIPLLIFYLSFISMVICTLRVFQNSKAWENFRALTTLLTRFEPGLDLEQAETNFGWNNLEPYLSFLLSVFFVIFSFPVADKAWIPCSELAMLGMAFTVASYASLSRTAGVYMRRALVIEVASSACALTTRLPERMAPVRMLGATFATVPLGDWVELRLSAPCLLYMYLFYLFFRMAQLRGFRGTYCFLVPYMVCFTWCEFSAVLLQSATAVGLIRTCVACFLFLFALPVLALGLAAMLLVQMAKWFLELQLTKLLVTLAVCAVPVALRWWTRFSLSLLDVLRALVRSSAVKLILMWVSVVLLFCWVYVLRSEGLKAHDSLLSWREYGDTCGPPAWRESSVAQTQILCGHLEGLRVTWTGRFQGVAVAETENGPQAVINLLPAFAGDWLRCLYGEAYPECTGNQTARGVAAQNSSSALEQLEQQELCRLKALAQNRCHVKRFDSHRLEVTVGMLPEEASGLPQEDRRDLVLRASSEFRQALLLMEVGSVVEFTAVLEGRLGSRSPILELQAIHCQSCGSEHAPAGKHYKIEPDWRGTALRAIKFAFDFFFSPFLSARISV</sequence>
<accession>A0A8T2MT00</accession>
<organism evidence="6 7">
    <name type="scientific">Albula glossodonta</name>
    <name type="common">roundjaw bonefish</name>
    <dbReference type="NCBI Taxonomy" id="121402"/>
    <lineage>
        <taxon>Eukaryota</taxon>
        <taxon>Metazoa</taxon>
        <taxon>Chordata</taxon>
        <taxon>Craniata</taxon>
        <taxon>Vertebrata</taxon>
        <taxon>Euteleostomi</taxon>
        <taxon>Actinopterygii</taxon>
        <taxon>Neopterygii</taxon>
        <taxon>Teleostei</taxon>
        <taxon>Albuliformes</taxon>
        <taxon>Albulidae</taxon>
        <taxon>Albula</taxon>
    </lineage>
</organism>
<dbReference type="PRINTS" id="PR02060">
    <property type="entry name" value="WOLFFAMILY"/>
</dbReference>
<gene>
    <name evidence="6" type="ORF">JZ751_007709</name>
</gene>
<feature type="compositionally biased region" description="Low complexity" evidence="1">
    <location>
        <begin position="14"/>
        <end position="51"/>
    </location>
</feature>
<dbReference type="PANTHER" id="PTHR13098">
    <property type="entry name" value="WOLFRAMIN"/>
    <property type="match status" value="1"/>
</dbReference>
<feature type="compositionally biased region" description="Polar residues" evidence="1">
    <location>
        <begin position="306"/>
        <end position="318"/>
    </location>
</feature>
<feature type="compositionally biased region" description="Acidic residues" evidence="1">
    <location>
        <begin position="126"/>
        <end position="137"/>
    </location>
</feature>
<dbReference type="Pfam" id="PF20023">
    <property type="entry name" value="WSLR"/>
    <property type="match status" value="2"/>
</dbReference>
<feature type="transmembrane region" description="Helical" evidence="2">
    <location>
        <begin position="740"/>
        <end position="759"/>
    </location>
</feature>
<dbReference type="OrthoDB" id="5865303at2759"/>
<dbReference type="Pfam" id="PF19913">
    <property type="entry name" value="WCOB"/>
    <property type="match status" value="1"/>
</dbReference>
<dbReference type="PANTHER" id="PTHR13098:SF4">
    <property type="entry name" value="WOLFRAMIN"/>
    <property type="match status" value="1"/>
</dbReference>
<reference evidence="6" key="1">
    <citation type="thesis" date="2021" institute="BYU ScholarsArchive" country="Provo, UT, USA">
        <title>Applications of and Algorithms for Genome Assembly and Genomic Analyses with an Emphasis on Marine Teleosts.</title>
        <authorList>
            <person name="Pickett B.D."/>
        </authorList>
    </citation>
    <scope>NUCLEOTIDE SEQUENCE</scope>
    <source>
        <strain evidence="6">HI-2016</strain>
    </source>
</reference>
<dbReference type="InterPro" id="IPR045458">
    <property type="entry name" value="Wolframin_Sel1-like_rpt"/>
</dbReference>
<feature type="transmembrane region" description="Helical" evidence="2">
    <location>
        <begin position="635"/>
        <end position="657"/>
    </location>
</feature>
<evidence type="ECO:0000256" key="2">
    <source>
        <dbReference type="SAM" id="Phobius"/>
    </source>
</evidence>
<dbReference type="Pfam" id="PF19914">
    <property type="entry name" value="WEF-hand"/>
    <property type="match status" value="1"/>
</dbReference>
<dbReference type="Proteomes" id="UP000824540">
    <property type="component" value="Unassembled WGS sequence"/>
</dbReference>
<evidence type="ECO:0000259" key="3">
    <source>
        <dbReference type="Pfam" id="PF19913"/>
    </source>
</evidence>
<feature type="domain" description="Wolframin OB-fold" evidence="3">
    <location>
        <begin position="891"/>
        <end position="1005"/>
    </location>
</feature>
<dbReference type="InterPro" id="IPR045460">
    <property type="entry name" value="Wolframin_EF-hand"/>
</dbReference>
<evidence type="ECO:0000259" key="5">
    <source>
        <dbReference type="Pfam" id="PF20053"/>
    </source>
</evidence>
<dbReference type="InterPro" id="IPR026209">
    <property type="entry name" value="Wolframin_fam"/>
</dbReference>
<feature type="transmembrane region" description="Helical" evidence="2">
    <location>
        <begin position="512"/>
        <end position="529"/>
    </location>
</feature>
<evidence type="ECO:0000259" key="4">
    <source>
        <dbReference type="Pfam" id="PF19914"/>
    </source>
</evidence>
<feature type="compositionally biased region" description="Low complexity" evidence="1">
    <location>
        <begin position="59"/>
        <end position="73"/>
    </location>
</feature>
<evidence type="ECO:0000313" key="6">
    <source>
        <dbReference type="EMBL" id="KAG9329081.1"/>
    </source>
</evidence>
<feature type="domain" description="Wolframin cysteine-rich" evidence="5">
    <location>
        <begin position="773"/>
        <end position="890"/>
    </location>
</feature>
<dbReference type="InterPro" id="IPR045461">
    <property type="entry name" value="Wolframin_OB_fold"/>
</dbReference>
<feature type="transmembrane region" description="Helical" evidence="2">
    <location>
        <begin position="536"/>
        <end position="554"/>
    </location>
</feature>
<dbReference type="AlphaFoldDB" id="A0A8T2MT00"/>
<comment type="caution">
    <text evidence="6">The sequence shown here is derived from an EMBL/GenBank/DDBJ whole genome shotgun (WGS) entry which is preliminary data.</text>
</comment>
<protein>
    <recommendedName>
        <fullName evidence="8">Wolframin</fullName>
    </recommendedName>
</protein>
<keyword evidence="2" id="KW-1133">Transmembrane helix</keyword>
<feature type="region of interest" description="Disordered" evidence="1">
    <location>
        <begin position="1"/>
        <end position="85"/>
    </location>
</feature>
<dbReference type="InterPro" id="IPR011990">
    <property type="entry name" value="TPR-like_helical_dom_sf"/>
</dbReference>